<dbReference type="Proteomes" id="UP000572377">
    <property type="component" value="Unassembled WGS sequence"/>
</dbReference>
<dbReference type="HAMAP" id="MF_00272">
    <property type="entry name" value="GcvH"/>
    <property type="match status" value="1"/>
</dbReference>
<dbReference type="CDD" id="cd06848">
    <property type="entry name" value="GCS_H"/>
    <property type="match status" value="1"/>
</dbReference>
<dbReference type="SUPFAM" id="SSF51230">
    <property type="entry name" value="Single hybrid motif"/>
    <property type="match status" value="1"/>
</dbReference>
<dbReference type="Pfam" id="PF01597">
    <property type="entry name" value="GCV_H"/>
    <property type="match status" value="1"/>
</dbReference>
<comment type="subunit">
    <text evidence="3">The glycine cleavage system is composed of four proteins: P, T, L and H.</text>
</comment>
<comment type="caution">
    <text evidence="6">The sequence shown here is derived from an EMBL/GenBank/DDBJ whole genome shotgun (WGS) entry which is preliminary data.</text>
</comment>
<feature type="domain" description="Lipoyl-binding" evidence="5">
    <location>
        <begin position="18"/>
        <end position="100"/>
    </location>
</feature>
<dbReference type="InterPro" id="IPR017453">
    <property type="entry name" value="GCV_H_sub"/>
</dbReference>
<dbReference type="PROSITE" id="PS00189">
    <property type="entry name" value="LIPOYL"/>
    <property type="match status" value="1"/>
</dbReference>
<proteinExistence type="inferred from homology"/>
<dbReference type="GO" id="GO:0019464">
    <property type="term" value="P:glycine decarboxylation via glycine cleavage system"/>
    <property type="evidence" value="ECO:0007669"/>
    <property type="project" value="UniProtKB-UniRule"/>
</dbReference>
<name>A0A849L3Q4_9RHOB</name>
<dbReference type="Gene3D" id="2.40.50.100">
    <property type="match status" value="1"/>
</dbReference>
<dbReference type="EMBL" id="JABFBC010000002">
    <property type="protein sequence ID" value="NNU80955.1"/>
    <property type="molecule type" value="Genomic_DNA"/>
</dbReference>
<sequence length="121" mass="13378">MAIYYTEEHEWLDVDGDIATVGITEHAAEQLGEVVYVELKEVGESFDKGDEMGVVESVKAASEIYAPVTGEIIEVNDSLSDAPAQVNDSPESDAWFYKIRISDEAELEELMDEAAYKLLIS</sequence>
<keyword evidence="7" id="KW-1185">Reference proteome</keyword>
<dbReference type="NCBIfam" id="TIGR00527">
    <property type="entry name" value="gcvH"/>
    <property type="match status" value="1"/>
</dbReference>
<evidence type="ECO:0000256" key="2">
    <source>
        <dbReference type="ARBA" id="ARBA00022823"/>
    </source>
</evidence>
<dbReference type="PROSITE" id="PS50968">
    <property type="entry name" value="BIOTINYL_LIPOYL"/>
    <property type="match status" value="1"/>
</dbReference>
<dbReference type="InterPro" id="IPR033753">
    <property type="entry name" value="GCV_H/Fam206"/>
</dbReference>
<dbReference type="PANTHER" id="PTHR11715">
    <property type="entry name" value="GLYCINE CLEAVAGE SYSTEM H PROTEIN"/>
    <property type="match status" value="1"/>
</dbReference>
<evidence type="ECO:0000256" key="4">
    <source>
        <dbReference type="PIRSR" id="PIRSR617453-50"/>
    </source>
</evidence>
<organism evidence="6 7">
    <name type="scientific">Halovulum dunhuangense</name>
    <dbReference type="NCBI Taxonomy" id="1505036"/>
    <lineage>
        <taxon>Bacteria</taxon>
        <taxon>Pseudomonadati</taxon>
        <taxon>Pseudomonadota</taxon>
        <taxon>Alphaproteobacteria</taxon>
        <taxon>Rhodobacterales</taxon>
        <taxon>Paracoccaceae</taxon>
        <taxon>Halovulum</taxon>
    </lineage>
</organism>
<feature type="modified residue" description="N6-lipoyllysine" evidence="3 4">
    <location>
        <position position="59"/>
    </location>
</feature>
<dbReference type="GO" id="GO:0009249">
    <property type="term" value="P:protein lipoylation"/>
    <property type="evidence" value="ECO:0007669"/>
    <property type="project" value="TreeGrafter"/>
</dbReference>
<dbReference type="InterPro" id="IPR002930">
    <property type="entry name" value="GCV_H"/>
</dbReference>
<comment type="similarity">
    <text evidence="1 3">Belongs to the GcvH family.</text>
</comment>
<dbReference type="InterPro" id="IPR000089">
    <property type="entry name" value="Biotin_lipoyl"/>
</dbReference>
<dbReference type="PANTHER" id="PTHR11715:SF3">
    <property type="entry name" value="GLYCINE CLEAVAGE SYSTEM H PROTEIN-RELATED"/>
    <property type="match status" value="1"/>
</dbReference>
<dbReference type="GO" id="GO:0005960">
    <property type="term" value="C:glycine cleavage complex"/>
    <property type="evidence" value="ECO:0007669"/>
    <property type="project" value="InterPro"/>
</dbReference>
<evidence type="ECO:0000256" key="1">
    <source>
        <dbReference type="ARBA" id="ARBA00009249"/>
    </source>
</evidence>
<accession>A0A849L3Q4</accession>
<evidence type="ECO:0000256" key="3">
    <source>
        <dbReference type="HAMAP-Rule" id="MF_00272"/>
    </source>
</evidence>
<dbReference type="InterPro" id="IPR003016">
    <property type="entry name" value="2-oxoA_DH_lipoyl-BS"/>
</dbReference>
<evidence type="ECO:0000313" key="6">
    <source>
        <dbReference type="EMBL" id="NNU80955.1"/>
    </source>
</evidence>
<dbReference type="GO" id="GO:0005737">
    <property type="term" value="C:cytoplasm"/>
    <property type="evidence" value="ECO:0007669"/>
    <property type="project" value="TreeGrafter"/>
</dbReference>
<keyword evidence="2 3" id="KW-0450">Lipoyl</keyword>
<dbReference type="RefSeq" id="WP_171325477.1">
    <property type="nucleotide sequence ID" value="NZ_JABFBC010000002.1"/>
</dbReference>
<dbReference type="AlphaFoldDB" id="A0A849L3Q4"/>
<evidence type="ECO:0000259" key="5">
    <source>
        <dbReference type="PROSITE" id="PS50968"/>
    </source>
</evidence>
<evidence type="ECO:0000313" key="7">
    <source>
        <dbReference type="Proteomes" id="UP000572377"/>
    </source>
</evidence>
<reference evidence="6 7" key="1">
    <citation type="submission" date="2020-05" db="EMBL/GenBank/DDBJ databases">
        <title>Gimesia benthica sp. nov., a novel planctomycete isolated from a deep-sea water sample of the Northwest Indian Ocean.</title>
        <authorList>
            <person name="Wang J."/>
            <person name="Ruan C."/>
            <person name="Song L."/>
            <person name="Zhu Y."/>
            <person name="Li A."/>
            <person name="Zheng X."/>
            <person name="Wang L."/>
            <person name="Lu Z."/>
            <person name="Huang Y."/>
            <person name="Du W."/>
            <person name="Zhou Y."/>
            <person name="Huang L."/>
            <person name="Dai X."/>
        </authorList>
    </citation>
    <scope>NUCLEOTIDE SEQUENCE [LARGE SCALE GENOMIC DNA]</scope>
    <source>
        <strain evidence="6 7">YYQ-30</strain>
    </source>
</reference>
<comment type="function">
    <text evidence="3">The glycine cleavage system catalyzes the degradation of glycine. The H protein shuttles the methylamine group of glycine from the P protein to the T protein.</text>
</comment>
<gene>
    <name evidence="3 6" type="primary">gcvH</name>
    <name evidence="6" type="ORF">HMH01_10950</name>
</gene>
<dbReference type="InterPro" id="IPR011053">
    <property type="entry name" value="Single_hybrid_motif"/>
</dbReference>
<comment type="cofactor">
    <cofactor evidence="3">
        <name>(R)-lipoate</name>
        <dbReference type="ChEBI" id="CHEBI:83088"/>
    </cofactor>
    <text evidence="3">Binds 1 lipoyl cofactor covalently.</text>
</comment>
<protein>
    <recommendedName>
        <fullName evidence="3">Glycine cleavage system H protein</fullName>
    </recommendedName>
</protein>
<dbReference type="NCBIfam" id="NF002270">
    <property type="entry name" value="PRK01202.1"/>
    <property type="match status" value="1"/>
</dbReference>